<reference evidence="1 2" key="1">
    <citation type="submission" date="2013-01" db="EMBL/GenBank/DDBJ databases">
        <title>The Genome Sequence of Clostridium clostridioforme 90A8.</title>
        <authorList>
            <consortium name="The Broad Institute Genome Sequencing Platform"/>
            <person name="Earl A."/>
            <person name="Ward D."/>
            <person name="Feldgarden M."/>
            <person name="Gevers D."/>
            <person name="Courvalin P."/>
            <person name="Lambert T."/>
            <person name="Walker B."/>
            <person name="Young S.K."/>
            <person name="Zeng Q."/>
            <person name="Gargeya S."/>
            <person name="Fitzgerald M."/>
            <person name="Haas B."/>
            <person name="Abouelleil A."/>
            <person name="Alvarado L."/>
            <person name="Arachchi H.M."/>
            <person name="Berlin A.M."/>
            <person name="Chapman S.B."/>
            <person name="Dewar J."/>
            <person name="Goldberg J."/>
            <person name="Griggs A."/>
            <person name="Gujja S."/>
            <person name="Hansen M."/>
            <person name="Howarth C."/>
            <person name="Imamovic A."/>
            <person name="Larimer J."/>
            <person name="McCowan C."/>
            <person name="Murphy C."/>
            <person name="Neiman D."/>
            <person name="Pearson M."/>
            <person name="Priest M."/>
            <person name="Roberts A."/>
            <person name="Saif S."/>
            <person name="Shea T."/>
            <person name="Sisk P."/>
            <person name="Sykes S."/>
            <person name="Wortman J."/>
            <person name="Nusbaum C."/>
            <person name="Birren B."/>
        </authorList>
    </citation>
    <scope>NUCLEOTIDE SEQUENCE [LARGE SCALE GENOMIC DNA]</scope>
    <source>
        <strain evidence="1 2">90A8</strain>
    </source>
</reference>
<evidence type="ECO:0000313" key="1">
    <source>
        <dbReference type="EMBL" id="ENZ11587.1"/>
    </source>
</evidence>
<dbReference type="GO" id="GO:0016779">
    <property type="term" value="F:nucleotidyltransferase activity"/>
    <property type="evidence" value="ECO:0007669"/>
    <property type="project" value="UniProtKB-KW"/>
</dbReference>
<dbReference type="PATRIC" id="fig|999408.3.peg.4212"/>
<accession>A0A0E2H764</accession>
<organism evidence="1 2">
    <name type="scientific">[Clostridium] clostridioforme 90A8</name>
    <dbReference type="NCBI Taxonomy" id="999408"/>
    <lineage>
        <taxon>Bacteria</taxon>
        <taxon>Bacillati</taxon>
        <taxon>Bacillota</taxon>
        <taxon>Clostridia</taxon>
        <taxon>Lachnospirales</taxon>
        <taxon>Lachnospiraceae</taxon>
        <taxon>Enterocloster</taxon>
    </lineage>
</organism>
<proteinExistence type="predicted"/>
<keyword evidence="1" id="KW-0548">Nucleotidyltransferase</keyword>
<protein>
    <submittedName>
        <fullName evidence="1">Aminoglycoside-2''-adenylyltransferase</fullName>
    </submittedName>
</protein>
<dbReference type="HOGENOM" id="CLU_112803_1_0_9"/>
<dbReference type="Pfam" id="PF10706">
    <property type="entry name" value="Aminoglyc_resit"/>
    <property type="match status" value="1"/>
</dbReference>
<dbReference type="EMBL" id="AGYR01000042">
    <property type="protein sequence ID" value="ENZ11587.1"/>
    <property type="molecule type" value="Genomic_DNA"/>
</dbReference>
<gene>
    <name evidence="1" type="ORF">HMPREF1090_03942</name>
</gene>
<evidence type="ECO:0000313" key="2">
    <source>
        <dbReference type="Proteomes" id="UP000013085"/>
    </source>
</evidence>
<sequence>MIKKETVTKADLLKVLDLMETSGIRYWLDGGWGVDVLLGKQTREHRDVDINFDARYTDALLRTLVSHGYEITTDWRPVRIELCHPELSYVDIHPFVINEDGTAKQADLEGGWYEFEADYFGSAVFEGRTIPCISAKGQKIFHTGYEFREVDKHDIRIIDYLLSAQSSDRDETGGAVCRAKK</sequence>
<name>A0A0E2H764_9FIRM</name>
<dbReference type="Gene3D" id="3.30.460.40">
    <property type="match status" value="1"/>
</dbReference>
<comment type="caution">
    <text evidence="1">The sequence shown here is derived from an EMBL/GenBank/DDBJ whole genome shotgun (WGS) entry which is preliminary data.</text>
</comment>
<dbReference type="AlphaFoldDB" id="A0A0E2H764"/>
<dbReference type="InterPro" id="IPR019646">
    <property type="entry name" value="Aminoglyc_AdlTrfase"/>
</dbReference>
<dbReference type="RefSeq" id="WP_002588078.1">
    <property type="nucleotide sequence ID" value="NZ_KB850981.1"/>
</dbReference>
<dbReference type="Proteomes" id="UP000013085">
    <property type="component" value="Unassembled WGS sequence"/>
</dbReference>
<keyword evidence="1" id="KW-0808">Transferase</keyword>